<evidence type="ECO:0000256" key="9">
    <source>
        <dbReference type="ARBA" id="ARBA00023242"/>
    </source>
</evidence>
<dbReference type="GO" id="GO:0070860">
    <property type="term" value="C:RNA polymerase I core factor complex"/>
    <property type="evidence" value="ECO:0007669"/>
    <property type="project" value="InterPro"/>
</dbReference>
<accession>A0A9N9WK01</accession>
<evidence type="ECO:0000256" key="6">
    <source>
        <dbReference type="ARBA" id="ARBA00023015"/>
    </source>
</evidence>
<feature type="compositionally biased region" description="Polar residues" evidence="10">
    <location>
        <begin position="724"/>
        <end position="734"/>
    </location>
</feature>
<keyword evidence="13" id="KW-1185">Reference proteome</keyword>
<dbReference type="GO" id="GO:0001164">
    <property type="term" value="F:RNA polymerase I core promoter sequence-specific DNA binding"/>
    <property type="evidence" value="ECO:0007669"/>
    <property type="project" value="InterPro"/>
</dbReference>
<comment type="subcellular location">
    <subcellularLocation>
        <location evidence="1">Nucleus</location>
        <location evidence="1">Nucleolus</location>
    </subcellularLocation>
</comment>
<feature type="region of interest" description="Disordered" evidence="10">
    <location>
        <begin position="535"/>
        <end position="564"/>
    </location>
</feature>
<evidence type="ECO:0000256" key="4">
    <source>
        <dbReference type="ARBA" id="ARBA00022771"/>
    </source>
</evidence>
<dbReference type="PANTHER" id="PTHR31576">
    <property type="entry name" value="TATA BOX-BINDING PROTEIN-ASSOCIATED FACTOR RNA POLYMERASE I SUBUNIT B"/>
    <property type="match status" value="1"/>
</dbReference>
<keyword evidence="3" id="KW-0479">Metal-binding</keyword>
<feature type="domain" description="Rrn7/TAF1B C-terminal cyclin" evidence="11">
    <location>
        <begin position="223"/>
        <end position="393"/>
    </location>
</feature>
<dbReference type="EMBL" id="OU893338">
    <property type="protein sequence ID" value="CAG9794681.1"/>
    <property type="molecule type" value="Genomic_DNA"/>
</dbReference>
<evidence type="ECO:0000256" key="5">
    <source>
        <dbReference type="ARBA" id="ARBA00022833"/>
    </source>
</evidence>
<proteinExistence type="inferred from homology"/>
<gene>
    <name evidence="12" type="ORF">DIATSA_LOCUS12034</name>
</gene>
<evidence type="ECO:0000256" key="3">
    <source>
        <dbReference type="ARBA" id="ARBA00022723"/>
    </source>
</evidence>
<keyword evidence="7" id="KW-0238">DNA-binding</keyword>
<evidence type="ECO:0000256" key="7">
    <source>
        <dbReference type="ARBA" id="ARBA00023125"/>
    </source>
</evidence>
<dbReference type="InterPro" id="IPR033599">
    <property type="entry name" value="TAF1B/Rrn7"/>
</dbReference>
<evidence type="ECO:0000259" key="11">
    <source>
        <dbReference type="Pfam" id="PF20645"/>
    </source>
</evidence>
<dbReference type="OrthoDB" id="10069252at2759"/>
<keyword evidence="8" id="KW-0804">Transcription</keyword>
<reference evidence="12" key="2">
    <citation type="submission" date="2022-10" db="EMBL/GenBank/DDBJ databases">
        <authorList>
            <consortium name="ENA_rothamsted_submissions"/>
            <consortium name="culmorum"/>
            <person name="King R."/>
        </authorList>
    </citation>
    <scope>NUCLEOTIDE SEQUENCE</scope>
</reference>
<feature type="region of interest" description="Disordered" evidence="10">
    <location>
        <begin position="696"/>
        <end position="735"/>
    </location>
</feature>
<feature type="compositionally biased region" description="Basic and acidic residues" evidence="10">
    <location>
        <begin position="696"/>
        <end position="718"/>
    </location>
</feature>
<dbReference type="GO" id="GO:0005668">
    <property type="term" value="C:RNA polymerase transcription factor SL1 complex"/>
    <property type="evidence" value="ECO:0007669"/>
    <property type="project" value="TreeGrafter"/>
</dbReference>
<sequence length="1005" mass="117114">MYDKTNADPCSVCGGTDTKLVDGFYYCVECGTQDVNIRQTLIENKSLADGTFTIRQKRKLTTKIQENNKLSGEWHKWHSYNFILVGLADELIAAGAKPSFKMKVLWLWTEYIKKFQNKEELGLSIENQRNYSDVVEESHEETMKRKKKSKPLKMTKDLSVMKKTLLFSILYIALNLDDSEIQMSDLMRFLREGRLDLTNCKKYIPKEIKVKLVPGWATFNKSSYSDIEDAMLTSLSLLNCFNIAPRLPDLRKMVDKFIKELCLPADFKNLVLSLMQLVPCDYLEINISEMKSMLRLPSYECVVMSYVLVAFKMCFGLDDDYEYKVSGIVDRINQDNCYLKSYKLGSYSEPTGRLFSFKEWCNFIQVRKIILSKYYLHMAEGYLHDFDDYVYMEHTQQATQTKSTKLTDEIIMKLLERLPFKSEVKIIPKSEFKPTITPLSTYTELVMEYFNDPDLRLMFSEDFTQYSLMYAVENLYLQDTNGVRNILQGINERNKLIKPEIYGLLQSKTLNVEKVYVRNCDNKNWHITNQPKAEHVQKVKESNGNDKHSDHGYDSNTEIESSDTELNCKEISDEFTEDKLETKVTHELIIEENIDTNIFDEDFDEIMEQCKVEEVDEVLDHLDIQDSSIPNNSVTQNNGVNDNLYSDNIDVKDDESYWNEDPELSFNPNTFNRERTIRELVLASCKKYKIKIPKEYDTKQPKKRKPDFVKDKAGESSAKKPRISNPNRKYTKSSTVKDEVNELIAAYYKNLQHDVLFQLSEHVKSVVNNKDDTQESQNLMTVPGDETFDAVDDNEAHENIDKSVILDGNDSVQCVNEQDQDEEQNKEQTNEANNSDPKFNEKVYDIRQLYVKINDESDTDDPFDIIGDPVISEILDRKIEEIEKNKNSAKFIQQKPEINNDDSDDDIPLSILRDEKLTMNKPKANLELLVKKSTEIKEFNYWKRDYAANKLNKSHNLNDVFHQELDTNFPKSFYFVIRECALMLETTPYLLYKAMLNLENRLLAL</sequence>
<dbReference type="Proteomes" id="UP001153714">
    <property type="component" value="Chromosome 7"/>
</dbReference>
<keyword evidence="9" id="KW-0539">Nucleus</keyword>
<feature type="compositionally biased region" description="Basic and acidic residues" evidence="10">
    <location>
        <begin position="535"/>
        <end position="553"/>
    </location>
</feature>
<dbReference type="GO" id="GO:0042790">
    <property type="term" value="P:nucleolar large rRNA transcription by RNA polymerase I"/>
    <property type="evidence" value="ECO:0007669"/>
    <property type="project" value="TreeGrafter"/>
</dbReference>
<evidence type="ECO:0000256" key="1">
    <source>
        <dbReference type="ARBA" id="ARBA00004604"/>
    </source>
</evidence>
<evidence type="ECO:0000256" key="2">
    <source>
        <dbReference type="ARBA" id="ARBA00006899"/>
    </source>
</evidence>
<dbReference type="AlphaFoldDB" id="A0A9N9WK01"/>
<dbReference type="PANTHER" id="PTHR31576:SF2">
    <property type="entry name" value="TATA BOX-BINDING PROTEIN-ASSOCIATED FACTOR RNA POLYMERASE I SUBUNIT B"/>
    <property type="match status" value="1"/>
</dbReference>
<keyword evidence="4" id="KW-0863">Zinc-finger</keyword>
<evidence type="ECO:0000313" key="13">
    <source>
        <dbReference type="Proteomes" id="UP001153714"/>
    </source>
</evidence>
<dbReference type="Pfam" id="PF20645">
    <property type="entry name" value="Rrn7_cyclin_C"/>
    <property type="match status" value="1"/>
</dbReference>
<dbReference type="GO" id="GO:0008270">
    <property type="term" value="F:zinc ion binding"/>
    <property type="evidence" value="ECO:0007669"/>
    <property type="project" value="UniProtKB-KW"/>
</dbReference>
<evidence type="ECO:0000256" key="10">
    <source>
        <dbReference type="SAM" id="MobiDB-lite"/>
    </source>
</evidence>
<evidence type="ECO:0000256" key="8">
    <source>
        <dbReference type="ARBA" id="ARBA00023163"/>
    </source>
</evidence>
<feature type="region of interest" description="Disordered" evidence="10">
    <location>
        <begin position="816"/>
        <end position="838"/>
    </location>
</feature>
<keyword evidence="5" id="KW-0862">Zinc</keyword>
<name>A0A9N9WK01_9NEOP</name>
<protein>
    <recommendedName>
        <fullName evidence="11">Rrn7/TAF1B C-terminal cyclin domain-containing protein</fullName>
    </recommendedName>
</protein>
<reference evidence="12" key="1">
    <citation type="submission" date="2021-12" db="EMBL/GenBank/DDBJ databases">
        <authorList>
            <person name="King R."/>
        </authorList>
    </citation>
    <scope>NUCLEOTIDE SEQUENCE</scope>
</reference>
<comment type="similarity">
    <text evidence="2">Belongs to the RRN7/TAF1B family.</text>
</comment>
<evidence type="ECO:0000313" key="12">
    <source>
        <dbReference type="EMBL" id="CAG9794681.1"/>
    </source>
</evidence>
<dbReference type="InterPro" id="IPR048538">
    <property type="entry name" value="Rrn7_cyclin_C"/>
</dbReference>
<keyword evidence="6" id="KW-0805">Transcription regulation</keyword>
<organism evidence="12 13">
    <name type="scientific">Diatraea saccharalis</name>
    <name type="common">sugarcane borer</name>
    <dbReference type="NCBI Taxonomy" id="40085"/>
    <lineage>
        <taxon>Eukaryota</taxon>
        <taxon>Metazoa</taxon>
        <taxon>Ecdysozoa</taxon>
        <taxon>Arthropoda</taxon>
        <taxon>Hexapoda</taxon>
        <taxon>Insecta</taxon>
        <taxon>Pterygota</taxon>
        <taxon>Neoptera</taxon>
        <taxon>Endopterygota</taxon>
        <taxon>Lepidoptera</taxon>
        <taxon>Glossata</taxon>
        <taxon>Ditrysia</taxon>
        <taxon>Pyraloidea</taxon>
        <taxon>Crambidae</taxon>
        <taxon>Crambinae</taxon>
        <taxon>Diatraea</taxon>
    </lineage>
</organism>